<evidence type="ECO:0000256" key="4">
    <source>
        <dbReference type="PROSITE-ProRule" id="PRU01100"/>
    </source>
</evidence>
<sequence length="266" mass="29305">MTEIVGVKPDVLLSFHDFAAIPPIAQLDAVAATGADSVLTWEPWRHFGGEDYDRGAFPMADIAAGAFDDYLYRWADELVAHGSVVYLRFAHEPNGTWYPWSPAGGTEPETYVAAWRHVHDLFASKGASNVKWVWAPNVPVPQENRPIRQWYPGDEYVDVIGIDGYNWGTSTPDQSWIGPSDLFGSSLDELRSISADKPIVITEVGSAEQGGSKSDWIEELVAYLDEQPEVAGFVWFDHDKETDWRLGSSSESGAAMGQALRKAGLS</sequence>
<dbReference type="Pfam" id="PF02156">
    <property type="entry name" value="Glyco_hydro_26"/>
    <property type="match status" value="1"/>
</dbReference>
<proteinExistence type="inferred from homology"/>
<dbReference type="PANTHER" id="PTHR40079:SF4">
    <property type="entry name" value="GH26 DOMAIN-CONTAINING PROTEIN-RELATED"/>
    <property type="match status" value="1"/>
</dbReference>
<dbReference type="GO" id="GO:0016787">
    <property type="term" value="F:hydrolase activity"/>
    <property type="evidence" value="ECO:0007669"/>
    <property type="project" value="UniProtKB-KW"/>
</dbReference>
<comment type="caution">
    <text evidence="7">The sequence shown here is derived from an EMBL/GenBank/DDBJ whole genome shotgun (WGS) entry which is preliminary data.</text>
</comment>
<evidence type="ECO:0000256" key="3">
    <source>
        <dbReference type="ARBA" id="ARBA00023295"/>
    </source>
</evidence>
<reference evidence="7 8" key="1">
    <citation type="submission" date="2023-10" db="EMBL/GenBank/DDBJ databases">
        <title>Development of a sustainable strategy for remediation of hydrocarbon-contaminated territories based on the waste exchange concept.</title>
        <authorList>
            <person name="Krivoruchko A."/>
        </authorList>
    </citation>
    <scope>NUCLEOTIDE SEQUENCE [LARGE SCALE GENOMIC DNA]</scope>
    <source>
        <strain evidence="7 8">IEGM 1323</strain>
    </source>
</reference>
<accession>A0ABU4B7Z0</accession>
<feature type="region of interest" description="Disordered" evidence="5">
    <location>
        <begin position="244"/>
        <end position="266"/>
    </location>
</feature>
<keyword evidence="8" id="KW-1185">Reference proteome</keyword>
<evidence type="ECO:0000256" key="5">
    <source>
        <dbReference type="SAM" id="MobiDB-lite"/>
    </source>
</evidence>
<organism evidence="7 8">
    <name type="scientific">Rhodococcoides yunnanense</name>
    <dbReference type="NCBI Taxonomy" id="278209"/>
    <lineage>
        <taxon>Bacteria</taxon>
        <taxon>Bacillati</taxon>
        <taxon>Actinomycetota</taxon>
        <taxon>Actinomycetes</taxon>
        <taxon>Mycobacteriales</taxon>
        <taxon>Nocardiaceae</taxon>
        <taxon>Rhodococcoides</taxon>
    </lineage>
</organism>
<keyword evidence="3 4" id="KW-0326">Glycosidase</keyword>
<dbReference type="SUPFAM" id="SSF51445">
    <property type="entry name" value="(Trans)glycosidases"/>
    <property type="match status" value="1"/>
</dbReference>
<feature type="active site" description="Proton donor" evidence="4">
    <location>
        <position position="92"/>
    </location>
</feature>
<evidence type="ECO:0000313" key="8">
    <source>
        <dbReference type="Proteomes" id="UP001185755"/>
    </source>
</evidence>
<dbReference type="InterPro" id="IPR022790">
    <property type="entry name" value="GH26_dom"/>
</dbReference>
<protein>
    <submittedName>
        <fullName evidence="7">Glycosyl hydrolase</fullName>
    </submittedName>
</protein>
<dbReference type="PROSITE" id="PS51764">
    <property type="entry name" value="GH26"/>
    <property type="match status" value="1"/>
</dbReference>
<evidence type="ECO:0000259" key="6">
    <source>
        <dbReference type="PROSITE" id="PS51764"/>
    </source>
</evidence>
<evidence type="ECO:0000313" key="7">
    <source>
        <dbReference type="EMBL" id="MDV6260315.1"/>
    </source>
</evidence>
<dbReference type="InterPro" id="IPR000805">
    <property type="entry name" value="Glyco_hydro_26"/>
</dbReference>
<dbReference type="EMBL" id="JAWLJX010000001">
    <property type="protein sequence ID" value="MDV6260315.1"/>
    <property type="molecule type" value="Genomic_DNA"/>
</dbReference>
<name>A0ABU4B7Z0_9NOCA</name>
<dbReference type="Proteomes" id="UP001185755">
    <property type="component" value="Unassembled WGS sequence"/>
</dbReference>
<feature type="active site" description="Nucleophile" evidence="4">
    <location>
        <position position="203"/>
    </location>
</feature>
<gene>
    <name evidence="7" type="ORF">R3P96_03085</name>
</gene>
<keyword evidence="2 4" id="KW-0378">Hydrolase</keyword>
<comment type="similarity">
    <text evidence="1 4">Belongs to the glycosyl hydrolase 26 family.</text>
</comment>
<dbReference type="PANTHER" id="PTHR40079">
    <property type="entry name" value="MANNAN ENDO-1,4-BETA-MANNOSIDASE E-RELATED"/>
    <property type="match status" value="1"/>
</dbReference>
<dbReference type="Gene3D" id="3.20.20.80">
    <property type="entry name" value="Glycosidases"/>
    <property type="match status" value="1"/>
</dbReference>
<feature type="domain" description="GH26" evidence="6">
    <location>
        <begin position="1"/>
        <end position="266"/>
    </location>
</feature>
<evidence type="ECO:0000256" key="2">
    <source>
        <dbReference type="ARBA" id="ARBA00022801"/>
    </source>
</evidence>
<evidence type="ECO:0000256" key="1">
    <source>
        <dbReference type="ARBA" id="ARBA00007754"/>
    </source>
</evidence>
<dbReference type="InterPro" id="IPR017853">
    <property type="entry name" value="GH"/>
</dbReference>